<dbReference type="PANTHER" id="PTHR33990">
    <property type="entry name" value="PROTEIN YJDN-RELATED"/>
    <property type="match status" value="1"/>
</dbReference>
<name>A0ABQ2DGY4_9MICC</name>
<organism evidence="2 3">
    <name type="scientific">Glutamicibacter ardleyensis</name>
    <dbReference type="NCBI Taxonomy" id="225894"/>
    <lineage>
        <taxon>Bacteria</taxon>
        <taxon>Bacillati</taxon>
        <taxon>Actinomycetota</taxon>
        <taxon>Actinomycetes</taxon>
        <taxon>Micrococcales</taxon>
        <taxon>Micrococcaceae</taxon>
        <taxon>Glutamicibacter</taxon>
    </lineage>
</organism>
<dbReference type="InterPro" id="IPR004360">
    <property type="entry name" value="Glyas_Fos-R_dOase_dom"/>
</dbReference>
<evidence type="ECO:0000313" key="3">
    <source>
        <dbReference type="Proteomes" id="UP000606115"/>
    </source>
</evidence>
<dbReference type="Pfam" id="PF00903">
    <property type="entry name" value="Glyoxalase"/>
    <property type="match status" value="1"/>
</dbReference>
<dbReference type="SUPFAM" id="SSF54593">
    <property type="entry name" value="Glyoxalase/Bleomycin resistance protein/Dihydroxybiphenyl dioxygenase"/>
    <property type="match status" value="1"/>
</dbReference>
<dbReference type="InterPro" id="IPR029068">
    <property type="entry name" value="Glyas_Bleomycin-R_OHBP_Dase"/>
</dbReference>
<sequence length="151" mass="16343">MAEPKTSQSEARPATAPAPYILFPGTAAHALEHYQHIFGGTLALFSYAEFARTDGPGEHIAHGMLRGRLTLYAADAAPSEEAVSTQGLMLSLLGTAAPEILHTWFDQLAEGGTVLDPLARKPWGASDGQVRDRFGVHWLIGYEPEQYNKPT</sequence>
<accession>A0ABQ2DGY4</accession>
<dbReference type="InterPro" id="IPR028973">
    <property type="entry name" value="PhnB-like"/>
</dbReference>
<comment type="caution">
    <text evidence="2">The sequence shown here is derived from an EMBL/GenBank/DDBJ whole genome shotgun (WGS) entry which is preliminary data.</text>
</comment>
<dbReference type="PANTHER" id="PTHR33990:SF1">
    <property type="entry name" value="PROTEIN YJDN"/>
    <property type="match status" value="1"/>
</dbReference>
<feature type="domain" description="Glyoxalase/fosfomycin resistance/dioxygenase" evidence="1">
    <location>
        <begin position="22"/>
        <end position="138"/>
    </location>
</feature>
<protein>
    <submittedName>
        <fullName evidence="2">VOC family protein</fullName>
    </submittedName>
</protein>
<proteinExistence type="predicted"/>
<reference evidence="3" key="1">
    <citation type="journal article" date="2019" name="Int. J. Syst. Evol. Microbiol.">
        <title>The Global Catalogue of Microorganisms (GCM) 10K type strain sequencing project: providing services to taxonomists for standard genome sequencing and annotation.</title>
        <authorList>
            <consortium name="The Broad Institute Genomics Platform"/>
            <consortium name="The Broad Institute Genome Sequencing Center for Infectious Disease"/>
            <person name="Wu L."/>
            <person name="Ma J."/>
        </authorList>
    </citation>
    <scope>NUCLEOTIDE SEQUENCE [LARGE SCALE GENOMIC DNA]</scope>
    <source>
        <strain evidence="3">CGMCC 1.3685</strain>
    </source>
</reference>
<evidence type="ECO:0000259" key="1">
    <source>
        <dbReference type="Pfam" id="PF00903"/>
    </source>
</evidence>
<dbReference type="Proteomes" id="UP000606115">
    <property type="component" value="Unassembled WGS sequence"/>
</dbReference>
<dbReference type="Gene3D" id="3.10.180.10">
    <property type="entry name" value="2,3-Dihydroxybiphenyl 1,2-Dioxygenase, domain 1"/>
    <property type="match status" value="1"/>
</dbReference>
<dbReference type="EMBL" id="BMKX01000002">
    <property type="protein sequence ID" value="GGJ57644.1"/>
    <property type="molecule type" value="Genomic_DNA"/>
</dbReference>
<dbReference type="GeneID" id="303303918"/>
<gene>
    <name evidence="2" type="ORF">GCM10007173_15540</name>
</gene>
<keyword evidence="3" id="KW-1185">Reference proteome</keyword>
<dbReference type="RefSeq" id="WP_096254465.1">
    <property type="nucleotide sequence ID" value="NZ_BMKX01000002.1"/>
</dbReference>
<evidence type="ECO:0000313" key="2">
    <source>
        <dbReference type="EMBL" id="GGJ57644.1"/>
    </source>
</evidence>
<dbReference type="CDD" id="cd06588">
    <property type="entry name" value="PhnB_like"/>
    <property type="match status" value="1"/>
</dbReference>